<feature type="compositionally biased region" description="Basic residues" evidence="1">
    <location>
        <begin position="404"/>
        <end position="418"/>
    </location>
</feature>
<feature type="compositionally biased region" description="Low complexity" evidence="1">
    <location>
        <begin position="509"/>
        <end position="520"/>
    </location>
</feature>
<dbReference type="InterPro" id="IPR039467">
    <property type="entry name" value="TFIIIB_B''_Myb"/>
</dbReference>
<reference evidence="3 4" key="1">
    <citation type="submission" date="2019-11" db="EMBL/GenBank/DDBJ databases">
        <title>Venturia inaequalis Genome Resource.</title>
        <authorList>
            <person name="Lichtner F.J."/>
        </authorList>
    </citation>
    <scope>NUCLEOTIDE SEQUENCE [LARGE SCALE GENOMIC DNA]</scope>
    <source>
        <strain evidence="3">Bline_iso_100314</strain>
    </source>
</reference>
<gene>
    <name evidence="3" type="ORF">BLS_008881</name>
</gene>
<feature type="region of interest" description="Disordered" evidence="1">
    <location>
        <begin position="1"/>
        <end position="160"/>
    </location>
</feature>
<protein>
    <recommendedName>
        <fullName evidence="2">Transcription factor TFIIIB component B'' Myb domain-containing protein</fullName>
    </recommendedName>
</protein>
<feature type="compositionally biased region" description="Acidic residues" evidence="1">
    <location>
        <begin position="631"/>
        <end position="641"/>
    </location>
</feature>
<feature type="region of interest" description="Disordered" evidence="1">
    <location>
        <begin position="828"/>
        <end position="877"/>
    </location>
</feature>
<feature type="domain" description="Transcription factor TFIIIB component B'' Myb" evidence="2">
    <location>
        <begin position="723"/>
        <end position="783"/>
    </location>
</feature>
<feature type="region of interest" description="Disordered" evidence="1">
    <location>
        <begin position="611"/>
        <end position="641"/>
    </location>
</feature>
<dbReference type="InterPro" id="IPR009057">
    <property type="entry name" value="Homeodomain-like_sf"/>
</dbReference>
<feature type="compositionally biased region" description="Basic and acidic residues" evidence="1">
    <location>
        <begin position="255"/>
        <end position="268"/>
    </location>
</feature>
<evidence type="ECO:0000313" key="4">
    <source>
        <dbReference type="Proteomes" id="UP000433883"/>
    </source>
</evidence>
<dbReference type="EMBL" id="WNWQ01000078">
    <property type="protein sequence ID" value="KAE9980299.1"/>
    <property type="molecule type" value="Genomic_DNA"/>
</dbReference>
<feature type="compositionally biased region" description="Polar residues" evidence="1">
    <location>
        <begin position="278"/>
        <end position="330"/>
    </location>
</feature>
<dbReference type="GO" id="GO:0001156">
    <property type="term" value="F:TFIIIC-class transcription factor complex binding"/>
    <property type="evidence" value="ECO:0007669"/>
    <property type="project" value="TreeGrafter"/>
</dbReference>
<feature type="compositionally biased region" description="Polar residues" evidence="1">
    <location>
        <begin position="134"/>
        <end position="146"/>
    </location>
</feature>
<dbReference type="GO" id="GO:0070898">
    <property type="term" value="P:RNA polymerase III preinitiation complex assembly"/>
    <property type="evidence" value="ECO:0007669"/>
    <property type="project" value="TreeGrafter"/>
</dbReference>
<feature type="region of interest" description="Disordered" evidence="1">
    <location>
        <begin position="179"/>
        <end position="231"/>
    </location>
</feature>
<dbReference type="Proteomes" id="UP000433883">
    <property type="component" value="Unassembled WGS sequence"/>
</dbReference>
<feature type="compositionally biased region" description="Basic and acidic residues" evidence="1">
    <location>
        <begin position="828"/>
        <end position="847"/>
    </location>
</feature>
<dbReference type="SUPFAM" id="SSF46689">
    <property type="entry name" value="Homeodomain-like"/>
    <property type="match status" value="1"/>
</dbReference>
<feature type="region of interest" description="Disordered" evidence="1">
    <location>
        <begin position="254"/>
        <end position="571"/>
    </location>
</feature>
<evidence type="ECO:0000256" key="1">
    <source>
        <dbReference type="SAM" id="MobiDB-lite"/>
    </source>
</evidence>
<evidence type="ECO:0000259" key="2">
    <source>
        <dbReference type="Pfam" id="PF15963"/>
    </source>
</evidence>
<feature type="compositionally biased region" description="Basic and acidic residues" evidence="1">
    <location>
        <begin position="611"/>
        <end position="620"/>
    </location>
</feature>
<dbReference type="AlphaFoldDB" id="A0A8H3V4P2"/>
<dbReference type="PANTHER" id="PTHR22929:SF0">
    <property type="entry name" value="TRANSCRIPTION FACTOR TFIIIB COMPONENT B'' HOMOLOG"/>
    <property type="match status" value="1"/>
</dbReference>
<comment type="caution">
    <text evidence="3">The sequence shown here is derived from an EMBL/GenBank/DDBJ whole genome shotgun (WGS) entry which is preliminary data.</text>
</comment>
<feature type="compositionally biased region" description="Polar residues" evidence="1">
    <location>
        <begin position="346"/>
        <end position="355"/>
    </location>
</feature>
<organism evidence="3 4">
    <name type="scientific">Venturia inaequalis</name>
    <name type="common">Apple scab fungus</name>
    <dbReference type="NCBI Taxonomy" id="5025"/>
    <lineage>
        <taxon>Eukaryota</taxon>
        <taxon>Fungi</taxon>
        <taxon>Dikarya</taxon>
        <taxon>Ascomycota</taxon>
        <taxon>Pezizomycotina</taxon>
        <taxon>Dothideomycetes</taxon>
        <taxon>Pleosporomycetidae</taxon>
        <taxon>Venturiales</taxon>
        <taxon>Venturiaceae</taxon>
        <taxon>Venturia</taxon>
    </lineage>
</organism>
<feature type="compositionally biased region" description="Basic residues" evidence="1">
    <location>
        <begin position="8"/>
        <end position="22"/>
    </location>
</feature>
<dbReference type="PANTHER" id="PTHR22929">
    <property type="entry name" value="RNA POLYMERASE III TRANSCRIPTION INITIATION FACTOR B"/>
    <property type="match status" value="1"/>
</dbReference>
<feature type="compositionally biased region" description="Polar residues" evidence="1">
    <location>
        <begin position="383"/>
        <end position="396"/>
    </location>
</feature>
<dbReference type="GO" id="GO:0000126">
    <property type="term" value="C:transcription factor TFIIIB complex"/>
    <property type="evidence" value="ECO:0007669"/>
    <property type="project" value="TreeGrafter"/>
</dbReference>
<dbReference type="Pfam" id="PF15963">
    <property type="entry name" value="Myb_DNA-bind_7"/>
    <property type="match status" value="1"/>
</dbReference>
<feature type="compositionally biased region" description="Low complexity" evidence="1">
    <location>
        <begin position="23"/>
        <end position="40"/>
    </location>
</feature>
<accession>A0A8H3V4P2</accession>
<proteinExistence type="predicted"/>
<feature type="compositionally biased region" description="Basic and acidic residues" evidence="1">
    <location>
        <begin position="195"/>
        <end position="207"/>
    </location>
</feature>
<evidence type="ECO:0000313" key="3">
    <source>
        <dbReference type="EMBL" id="KAE9980299.1"/>
    </source>
</evidence>
<sequence length="910" mass="98729">MSSFINKSGKKVAPKGAPRRRAGGPPAATPAVPQPSVQPSIEKPQEALQAGETAIPASNAPAQLPTPNATPTEKPPTPSAPAAQLSTPNATQIEELPTPNATQIEKPPTPSAPAVTTSLQPPEPPDIESDPAPNIQTSSVQQSGPQVSHEISLPKEPIATIAPEVPRAIATITLPTVTTTSTVRRRSASPLVAEDGSRPAKRPRVEEVVDTVQASTAPTEVIGGNLRPPAPMIPSPNLPEIVRKSVILPALEPIVSEHRERIEVESVPRVENGLPAIHNSSRPRQPDSPSTERLVSNTPPAGSSQADQFSKNKPPSKTAQPAEQNATAASSAPPIPRAKRARKDQWQVSTPTDVTSGVGKRKSRKPADRMQIEAPQEAENVDELNQPSVVTLTPATSGADAAPKTRKVRKDKGVKKTSKTSTTETSTQSAEAPGGEVNGETASSETPAAELASGDQNDAQPLSAAAQKRLANAQKRKAKQLAKTGALSKAAGRANAATIDKAVAQSIEGRSGSSSRASAGPTFIATPGIDREGTAATGRSSVAVTDGGSVKRRGRRQKRAETPEENESVFIVESKTSMFDLAGRDTENRVGAKSEREKAMRLIDWEEVKKKRKAENERMARMARGKRNQDEDYDPEEEGMDEDEILARRVARNKNKRPALQITLMANGEHGIDEQSQMVDRHRLNEDELELLEEVEEDDLTKKFNVQTYGLWRRKEEDERIPHNERWTFDQTDKFYDALTSFGTDFMIISTMFPGMTRRQIKAKFVREERQEPERIRDALTGDESGSRKGVEGRGWDLKVYCEGAGLSESAFLDPKKIHEELERERLEKEKEIEEARAEAAEEERQRKLAGALNGDDELGSDGEPLSPGAVVKRAKEMARQKKLARLGEKKRKIMEMAGGSEEVVESIED</sequence>
<name>A0A8H3V4P2_VENIN</name>